<dbReference type="InterPro" id="IPR016024">
    <property type="entry name" value="ARM-type_fold"/>
</dbReference>
<feature type="compositionally biased region" description="Polar residues" evidence="3">
    <location>
        <begin position="299"/>
        <end position="309"/>
    </location>
</feature>
<feature type="compositionally biased region" description="Polar residues" evidence="3">
    <location>
        <begin position="174"/>
        <end position="194"/>
    </location>
</feature>
<accession>A0A316UWD6</accession>
<dbReference type="PROSITE" id="PS50302">
    <property type="entry name" value="PUM"/>
    <property type="match status" value="6"/>
</dbReference>
<name>A0A316UWD6_9BASI</name>
<dbReference type="SUPFAM" id="SSF48371">
    <property type="entry name" value="ARM repeat"/>
    <property type="match status" value="1"/>
</dbReference>
<feature type="repeat" description="Pumilio" evidence="2">
    <location>
        <begin position="746"/>
        <end position="781"/>
    </location>
</feature>
<protein>
    <submittedName>
        <fullName evidence="5">ARM repeat-containing protein</fullName>
    </submittedName>
</protein>
<feature type="domain" description="PUM-HD" evidence="4">
    <location>
        <begin position="578"/>
        <end position="942"/>
    </location>
</feature>
<dbReference type="CDD" id="cd07920">
    <property type="entry name" value="Pumilio"/>
    <property type="match status" value="1"/>
</dbReference>
<feature type="compositionally biased region" description="Gly residues" evidence="3">
    <location>
        <begin position="556"/>
        <end position="567"/>
    </location>
</feature>
<evidence type="ECO:0000313" key="6">
    <source>
        <dbReference type="Proteomes" id="UP000245884"/>
    </source>
</evidence>
<feature type="repeat" description="Pumilio" evidence="2">
    <location>
        <begin position="782"/>
        <end position="817"/>
    </location>
</feature>
<dbReference type="GO" id="GO:0005737">
    <property type="term" value="C:cytoplasm"/>
    <property type="evidence" value="ECO:0007669"/>
    <property type="project" value="TreeGrafter"/>
</dbReference>
<dbReference type="Pfam" id="PF00806">
    <property type="entry name" value="PUF"/>
    <property type="match status" value="8"/>
</dbReference>
<sequence>MDAYRQSRLQHRSTLAHPIVGAGSPAGSSSGSGGGGGALGLSPRVMSPGIASPYTQSPLAQGSGMLPPSNANAPRPPRPQVHRTKSGDPLSTSSMSATTSTRSGADPLAFNNFFAETASPLASPRSGSGPGPVDAPEGYGPPRRSVTAGPSLWSSNGIAPSPSSSSDWQRSTPVRGNSTSSDGGIWATSPTSSLPFGRGPPMRSRTLAVQEDIGAHDSILPESLQAAVAVTLEPEELDEIQQQQQPGGGAGADLRDSPLGSDEAATSRFGFPLQHSRFRAPQRATTFDPERHLPRSRSRPSTAGSSRISSTHEDESPSRTSPAMLDENGMRGNETWGPTSIQQKQYLQQQQQQQHQQQLPPPPAQGPPPFAMGPVDMYQQQQQQQQQLARPPQYPNHAPMHTNMASMRQYPSPSPAQYQLPLAQQPQYAQPTQLPRPPVHTLPHRTSRSALQEEMLAAMASMDLAAQPQPPVPVAPRAPPMPPQQQQQQQGSAMMRPPLPPQAHLARPPQPHLQPSLPNRPRGHGHARGASSSSTVVPGRSPLLDEFRAKRALPHPGGGGGSGGARGPGVVHMGPSSSANGAGAGTSTGTSTSDWTLETIRGHLHEFCTDQHGSRFLQEQLDRAPRHQVDGVFFELRPSARALMQDVFGNYVVQKLFEYGTDEQRLSLAEEIRGHVVQLSLGTYGCRVIQKGLEYLPDEVRMDMAEEVRGHVLELVQDQNANHVIQKLLSVLPTPTSPSLSFLSSPFHGRVLTLGTHCYSCRVLQRIFERCGEAQARPLLEELHAGLDQLMPNAYGNYVIQWILQKGAQQDRDRVIEAVKGRVVVWSRHKFASNVVEQVVRTAGQAQRRALAEEILVPPHQHQQQQQQREEDGEEGPGGAGGEPPAVSMAEDPFANFVLQRFLEACDGDQKLRLVAVLQPRLAALRKRAMGGGGGAPPNGGMVGAGAGAGAGAGWTKHLAAVQMKCDAIRPQGMMR</sequence>
<feature type="region of interest" description="Disordered" evidence="3">
    <location>
        <begin position="858"/>
        <end position="887"/>
    </location>
</feature>
<dbReference type="Proteomes" id="UP000245884">
    <property type="component" value="Unassembled WGS sequence"/>
</dbReference>
<dbReference type="InterPro" id="IPR033133">
    <property type="entry name" value="PUM-HD"/>
</dbReference>
<feature type="repeat" description="Pumilio" evidence="2">
    <location>
        <begin position="635"/>
        <end position="670"/>
    </location>
</feature>
<feature type="repeat" description="Pumilio" evidence="2">
    <location>
        <begin position="671"/>
        <end position="706"/>
    </location>
</feature>
<dbReference type="OrthoDB" id="668540at2759"/>
<dbReference type="Gene3D" id="1.25.10.10">
    <property type="entry name" value="Leucine-rich Repeat Variant"/>
    <property type="match status" value="1"/>
</dbReference>
<proteinExistence type="predicted"/>
<gene>
    <name evidence="5" type="ORF">BDZ90DRAFT_231985</name>
</gene>
<dbReference type="PANTHER" id="PTHR12537:SF12">
    <property type="entry name" value="MATERNAL PROTEIN PUMILIO"/>
    <property type="match status" value="1"/>
</dbReference>
<dbReference type="GeneID" id="37027907"/>
<evidence type="ECO:0000256" key="1">
    <source>
        <dbReference type="ARBA" id="ARBA00022737"/>
    </source>
</evidence>
<dbReference type="InterPro" id="IPR001313">
    <property type="entry name" value="Pumilio_RNA-bd_rpt"/>
</dbReference>
<dbReference type="STRING" id="1569628.A0A316UWD6"/>
<dbReference type="RefSeq" id="XP_025362845.1">
    <property type="nucleotide sequence ID" value="XM_025506084.1"/>
</dbReference>
<feature type="region of interest" description="Disordered" evidence="3">
    <location>
        <begin position="467"/>
        <end position="592"/>
    </location>
</feature>
<dbReference type="GO" id="GO:0000288">
    <property type="term" value="P:nuclear-transcribed mRNA catabolic process, deadenylation-dependent decay"/>
    <property type="evidence" value="ECO:0007669"/>
    <property type="project" value="TreeGrafter"/>
</dbReference>
<organism evidence="5 6">
    <name type="scientific">Jaminaea rosea</name>
    <dbReference type="NCBI Taxonomy" id="1569628"/>
    <lineage>
        <taxon>Eukaryota</taxon>
        <taxon>Fungi</taxon>
        <taxon>Dikarya</taxon>
        <taxon>Basidiomycota</taxon>
        <taxon>Ustilaginomycotina</taxon>
        <taxon>Exobasidiomycetes</taxon>
        <taxon>Microstromatales</taxon>
        <taxon>Microstromatales incertae sedis</taxon>
        <taxon>Jaminaea</taxon>
    </lineage>
</organism>
<feature type="compositionally biased region" description="Low complexity" evidence="3">
    <location>
        <begin position="858"/>
        <end position="867"/>
    </location>
</feature>
<dbReference type="InterPro" id="IPR033712">
    <property type="entry name" value="Pumilio_RNA-bd"/>
</dbReference>
<reference evidence="5 6" key="1">
    <citation type="journal article" date="2018" name="Mol. Biol. Evol.">
        <title>Broad Genomic Sampling Reveals a Smut Pathogenic Ancestry of the Fungal Clade Ustilaginomycotina.</title>
        <authorList>
            <person name="Kijpornyongpan T."/>
            <person name="Mondo S.J."/>
            <person name="Barry K."/>
            <person name="Sandor L."/>
            <person name="Lee J."/>
            <person name="Lipzen A."/>
            <person name="Pangilinan J."/>
            <person name="LaButti K."/>
            <person name="Hainaut M."/>
            <person name="Henrissat B."/>
            <person name="Grigoriev I.V."/>
            <person name="Spatafora J.W."/>
            <person name="Aime M.C."/>
        </authorList>
    </citation>
    <scope>NUCLEOTIDE SEQUENCE [LARGE SCALE GENOMIC DNA]</scope>
    <source>
        <strain evidence="5 6">MCA 5214</strain>
    </source>
</reference>
<dbReference type="AlphaFoldDB" id="A0A316UWD6"/>
<feature type="repeat" description="Pumilio" evidence="2">
    <location>
        <begin position="599"/>
        <end position="634"/>
    </location>
</feature>
<feature type="compositionally biased region" description="Pro residues" evidence="3">
    <location>
        <begin position="359"/>
        <end position="371"/>
    </location>
</feature>
<evidence type="ECO:0000313" key="5">
    <source>
        <dbReference type="EMBL" id="PWN28233.1"/>
    </source>
</evidence>
<feature type="compositionally biased region" description="Pro residues" evidence="3">
    <location>
        <begin position="468"/>
        <end position="483"/>
    </location>
</feature>
<feature type="compositionally biased region" description="Low complexity" evidence="3">
    <location>
        <begin position="154"/>
        <end position="173"/>
    </location>
</feature>
<feature type="compositionally biased region" description="Gly residues" evidence="3">
    <location>
        <begin position="30"/>
        <end position="39"/>
    </location>
</feature>
<feature type="repeat" description="Pumilio" evidence="2">
    <location>
        <begin position="707"/>
        <end position="744"/>
    </location>
</feature>
<dbReference type="GO" id="GO:0003730">
    <property type="term" value="F:mRNA 3'-UTR binding"/>
    <property type="evidence" value="ECO:0007669"/>
    <property type="project" value="TreeGrafter"/>
</dbReference>
<evidence type="ECO:0000256" key="2">
    <source>
        <dbReference type="PROSITE-ProRule" id="PRU00317"/>
    </source>
</evidence>
<feature type="compositionally biased region" description="Low complexity" evidence="3">
    <location>
        <begin position="415"/>
        <end position="433"/>
    </location>
</feature>
<feature type="region of interest" description="Disordered" evidence="3">
    <location>
        <begin position="1"/>
        <end position="204"/>
    </location>
</feature>
<dbReference type="EMBL" id="KZ819666">
    <property type="protein sequence ID" value="PWN28233.1"/>
    <property type="molecule type" value="Genomic_DNA"/>
</dbReference>
<dbReference type="InterPro" id="IPR011989">
    <property type="entry name" value="ARM-like"/>
</dbReference>
<evidence type="ECO:0000256" key="3">
    <source>
        <dbReference type="SAM" id="MobiDB-lite"/>
    </source>
</evidence>
<dbReference type="SMART" id="SM00025">
    <property type="entry name" value="Pumilio"/>
    <property type="match status" value="8"/>
</dbReference>
<feature type="region of interest" description="Disordered" evidence="3">
    <location>
        <begin position="230"/>
        <end position="445"/>
    </location>
</feature>
<feature type="compositionally biased region" description="Low complexity" evidence="3">
    <location>
        <begin position="342"/>
        <end position="358"/>
    </location>
</feature>
<feature type="compositionally biased region" description="Low complexity" evidence="3">
    <location>
        <begin position="576"/>
        <end position="592"/>
    </location>
</feature>
<feature type="compositionally biased region" description="Low complexity" evidence="3">
    <location>
        <begin position="91"/>
        <end position="103"/>
    </location>
</feature>
<evidence type="ECO:0000259" key="4">
    <source>
        <dbReference type="PROSITE" id="PS50303"/>
    </source>
</evidence>
<dbReference type="PROSITE" id="PS50303">
    <property type="entry name" value="PUM_HD"/>
    <property type="match status" value="1"/>
</dbReference>
<keyword evidence="6" id="KW-1185">Reference proteome</keyword>
<keyword evidence="1" id="KW-0677">Repeat</keyword>
<dbReference type="PANTHER" id="PTHR12537">
    <property type="entry name" value="RNA BINDING PROTEIN PUMILIO-RELATED"/>
    <property type="match status" value="1"/>
</dbReference>